<gene>
    <name evidence="1" type="ORF">B1L04_22460</name>
</gene>
<sequence>MQFEWNKNKAVKNLSNHGVSFEEAKTVFDDPLYVDFYDPEHSESEERYLIVGESDRGRLLIVSYTERGDVIRLISAREVTQTEREAYEEG</sequence>
<dbReference type="Pfam" id="PF04365">
    <property type="entry name" value="BrnT_toxin"/>
    <property type="match status" value="1"/>
</dbReference>
<dbReference type="AlphaFoldDB" id="A0A1V4BMG5"/>
<dbReference type="Gene3D" id="3.10.450.530">
    <property type="entry name" value="Ribonuclease toxin, BrnT, of type II toxin-antitoxin system"/>
    <property type="match status" value="1"/>
</dbReference>
<organism evidence="1 2">
    <name type="scientific">Microcystis aeruginosa KW</name>
    <dbReference type="NCBI Taxonomy" id="1960155"/>
    <lineage>
        <taxon>Bacteria</taxon>
        <taxon>Bacillati</taxon>
        <taxon>Cyanobacteriota</taxon>
        <taxon>Cyanophyceae</taxon>
        <taxon>Oscillatoriophycideae</taxon>
        <taxon>Chroococcales</taxon>
        <taxon>Microcystaceae</taxon>
        <taxon>Microcystis</taxon>
    </lineage>
</organism>
<name>A0A1V4BMG5_MICAE</name>
<evidence type="ECO:0008006" key="3">
    <source>
        <dbReference type="Google" id="ProtNLM"/>
    </source>
</evidence>
<accession>A0A1V4BMG5</accession>
<comment type="caution">
    <text evidence="1">The sequence shown here is derived from an EMBL/GenBank/DDBJ whole genome shotgun (WGS) entry which is preliminary data.</text>
</comment>
<dbReference type="EMBL" id="MVGR01000005">
    <property type="protein sequence ID" value="OPF15292.1"/>
    <property type="molecule type" value="Genomic_DNA"/>
</dbReference>
<reference evidence="1 2" key="1">
    <citation type="submission" date="2017-02" db="EMBL/GenBank/DDBJ databases">
        <title>Genome sequence of Microcystis aeruginosa KW.</title>
        <authorList>
            <person name="Oh H.-M."/>
            <person name="Ahn C.-Y."/>
            <person name="Jeong H."/>
            <person name="Srivastava A."/>
            <person name="Lee H.-G."/>
            <person name="Kang S.-R."/>
        </authorList>
    </citation>
    <scope>NUCLEOTIDE SEQUENCE [LARGE SCALE GENOMIC DNA]</scope>
    <source>
        <strain evidence="1 2">KW</strain>
    </source>
</reference>
<evidence type="ECO:0000313" key="1">
    <source>
        <dbReference type="EMBL" id="OPF15292.1"/>
    </source>
</evidence>
<protein>
    <recommendedName>
        <fullName evidence="3">BrnT family toxin</fullName>
    </recommendedName>
</protein>
<dbReference type="RefSeq" id="WP_024970787.1">
    <property type="nucleotide sequence ID" value="NZ_MVGR01000005.1"/>
</dbReference>
<proteinExistence type="predicted"/>
<evidence type="ECO:0000313" key="2">
    <source>
        <dbReference type="Proteomes" id="UP000189835"/>
    </source>
</evidence>
<dbReference type="InterPro" id="IPR038573">
    <property type="entry name" value="BrnT_sf"/>
</dbReference>
<dbReference type="InterPro" id="IPR007460">
    <property type="entry name" value="BrnT_toxin"/>
</dbReference>
<dbReference type="Proteomes" id="UP000189835">
    <property type="component" value="Unassembled WGS sequence"/>
</dbReference>